<name>N4WMJ8_9BACI</name>
<proteinExistence type="predicted"/>
<organism evidence="2 3">
    <name type="scientific">Gracilibacillus halophilus YIM-C55.5</name>
    <dbReference type="NCBI Taxonomy" id="1308866"/>
    <lineage>
        <taxon>Bacteria</taxon>
        <taxon>Bacillati</taxon>
        <taxon>Bacillota</taxon>
        <taxon>Bacilli</taxon>
        <taxon>Bacillales</taxon>
        <taxon>Bacillaceae</taxon>
        <taxon>Gracilibacillus</taxon>
    </lineage>
</organism>
<dbReference type="CDD" id="cd08563">
    <property type="entry name" value="GDPD_TtGDE_like"/>
    <property type="match status" value="1"/>
</dbReference>
<dbReference type="InterPro" id="IPR017946">
    <property type="entry name" value="PLC-like_Pdiesterase_TIM-brl"/>
</dbReference>
<dbReference type="PANTHER" id="PTHR46211">
    <property type="entry name" value="GLYCEROPHOSPHORYL DIESTER PHOSPHODIESTERASE"/>
    <property type="match status" value="1"/>
</dbReference>
<reference evidence="2 3" key="1">
    <citation type="submission" date="2013-03" db="EMBL/GenBank/DDBJ databases">
        <title>Draft genome sequence of Gracibacillus halophilus YIM-C55.5, a moderately halophilic and thermophilic organism from the Xiaochaidamu salt lake.</title>
        <authorList>
            <person name="Sugumar T."/>
            <person name="Polireddy D.R."/>
            <person name="Antony A."/>
            <person name="Madhava Y.R."/>
            <person name="Sivakumar N."/>
        </authorList>
    </citation>
    <scope>NUCLEOTIDE SEQUENCE [LARGE SCALE GENOMIC DNA]</scope>
    <source>
        <strain evidence="2 3">YIM-C55.5</strain>
    </source>
</reference>
<dbReference type="PANTHER" id="PTHR46211:SF1">
    <property type="entry name" value="GLYCEROPHOSPHODIESTER PHOSPHODIESTERASE, CYTOPLASMIC"/>
    <property type="match status" value="1"/>
</dbReference>
<feature type="domain" description="GP-PDE" evidence="1">
    <location>
        <begin position="3"/>
        <end position="239"/>
    </location>
</feature>
<evidence type="ECO:0000259" key="1">
    <source>
        <dbReference type="PROSITE" id="PS51704"/>
    </source>
</evidence>
<accession>N4WMJ8</accession>
<protein>
    <submittedName>
        <fullName evidence="2">Glycerophosphoryl diester phosphodiesterase</fullName>
    </submittedName>
</protein>
<dbReference type="AlphaFoldDB" id="N4WMJ8"/>
<dbReference type="SUPFAM" id="SSF51695">
    <property type="entry name" value="PLC-like phosphodiesterases"/>
    <property type="match status" value="1"/>
</dbReference>
<dbReference type="RefSeq" id="WP_003466298.1">
    <property type="nucleotide sequence ID" value="NZ_APML01000019.1"/>
</dbReference>
<dbReference type="PATRIC" id="fig|1308866.3.peg.1068"/>
<dbReference type="Gene3D" id="3.20.20.190">
    <property type="entry name" value="Phosphatidylinositol (PI) phosphodiesterase"/>
    <property type="match status" value="1"/>
</dbReference>
<dbReference type="STRING" id="1308866.J416_05288"/>
<sequence>MKTIVYAHRGASKQAPENTMPAFDLAYQIGADGIETDVQLTKDQVPVLIHDETVNRTTDGVGFIEDYTYNELQTLDAGSWFSLYYRDTKIPTLEDLLAWNQDKHLLLNIELKTNVIHYEDIEQIVWEKVKRYDMINQTVFSSFLDESLVKLRDINQDISYAFLTGRKRKDLCRYGKHLGAKGLHIKYRLLNQQLVEEAKKHQLYVAVYTVNHPMAIRKVINHRCHALFSDTPDIAIHVRNQIQREE</sequence>
<dbReference type="InterPro" id="IPR030395">
    <property type="entry name" value="GP_PDE_dom"/>
</dbReference>
<evidence type="ECO:0000313" key="3">
    <source>
        <dbReference type="Proteomes" id="UP000012283"/>
    </source>
</evidence>
<dbReference type="EMBL" id="APML01000019">
    <property type="protein sequence ID" value="ENH97402.1"/>
    <property type="molecule type" value="Genomic_DNA"/>
</dbReference>
<dbReference type="GO" id="GO:0006629">
    <property type="term" value="P:lipid metabolic process"/>
    <property type="evidence" value="ECO:0007669"/>
    <property type="project" value="InterPro"/>
</dbReference>
<dbReference type="PROSITE" id="PS51704">
    <property type="entry name" value="GP_PDE"/>
    <property type="match status" value="1"/>
</dbReference>
<dbReference type="eggNOG" id="COG0584">
    <property type="taxonomic scope" value="Bacteria"/>
</dbReference>
<dbReference type="Proteomes" id="UP000012283">
    <property type="component" value="Unassembled WGS sequence"/>
</dbReference>
<keyword evidence="3" id="KW-1185">Reference proteome</keyword>
<evidence type="ECO:0000313" key="2">
    <source>
        <dbReference type="EMBL" id="ENH97402.1"/>
    </source>
</evidence>
<dbReference type="GO" id="GO:0008081">
    <property type="term" value="F:phosphoric diester hydrolase activity"/>
    <property type="evidence" value="ECO:0007669"/>
    <property type="project" value="InterPro"/>
</dbReference>
<comment type="caution">
    <text evidence="2">The sequence shown here is derived from an EMBL/GenBank/DDBJ whole genome shotgun (WGS) entry which is preliminary data.</text>
</comment>
<gene>
    <name evidence="2" type="ORF">J416_05288</name>
</gene>
<dbReference type="OrthoDB" id="384721at2"/>
<dbReference type="Pfam" id="PF03009">
    <property type="entry name" value="GDPD"/>
    <property type="match status" value="1"/>
</dbReference>